<dbReference type="Pfam" id="PF02397">
    <property type="entry name" value="Bac_transf"/>
    <property type="match status" value="1"/>
</dbReference>
<comment type="caution">
    <text evidence="6">The sequence shown here is derived from an EMBL/GenBank/DDBJ whole genome shotgun (WGS) entry which is preliminary data.</text>
</comment>
<proteinExistence type="inferred from homology"/>
<keyword evidence="4" id="KW-0732">Signal</keyword>
<evidence type="ECO:0000256" key="1">
    <source>
        <dbReference type="ARBA" id="ARBA00006464"/>
    </source>
</evidence>
<evidence type="ECO:0000259" key="5">
    <source>
        <dbReference type="Pfam" id="PF02397"/>
    </source>
</evidence>
<dbReference type="InterPro" id="IPR003362">
    <property type="entry name" value="Bact_transf"/>
</dbReference>
<accession>A0ABS1S3B3</accession>
<feature type="transmembrane region" description="Helical" evidence="3">
    <location>
        <begin position="50"/>
        <end position="72"/>
    </location>
</feature>
<feature type="transmembrane region" description="Helical" evidence="3">
    <location>
        <begin position="84"/>
        <end position="101"/>
    </location>
</feature>
<keyword evidence="2" id="KW-0270">Exopolysaccharide synthesis</keyword>
<dbReference type="EMBL" id="JAESHT010000004">
    <property type="protein sequence ID" value="MBL3673220.1"/>
    <property type="molecule type" value="Genomic_DNA"/>
</dbReference>
<name>A0ABS1S3B3_9RHOB</name>
<gene>
    <name evidence="6" type="ORF">JL111_06915</name>
</gene>
<keyword evidence="6" id="KW-0808">Transferase</keyword>
<keyword evidence="7" id="KW-1185">Reference proteome</keyword>
<evidence type="ECO:0000256" key="4">
    <source>
        <dbReference type="SAM" id="SignalP"/>
    </source>
</evidence>
<comment type="similarity">
    <text evidence="1">Belongs to the bacterial sugar transferase family.</text>
</comment>
<feature type="transmembrane region" description="Helical" evidence="3">
    <location>
        <begin position="245"/>
        <end position="266"/>
    </location>
</feature>
<feature type="signal peptide" evidence="4">
    <location>
        <begin position="1"/>
        <end position="40"/>
    </location>
</feature>
<feature type="transmembrane region" description="Helical" evidence="3">
    <location>
        <begin position="107"/>
        <end position="128"/>
    </location>
</feature>
<feature type="chain" id="PRO_5045204864" evidence="4">
    <location>
        <begin position="41"/>
        <end position="439"/>
    </location>
</feature>
<feature type="domain" description="Bacterial sugar transferase" evidence="5">
    <location>
        <begin position="240"/>
        <end position="433"/>
    </location>
</feature>
<evidence type="ECO:0000313" key="7">
    <source>
        <dbReference type="Proteomes" id="UP000644749"/>
    </source>
</evidence>
<organism evidence="6 7">
    <name type="scientific">Paracoccus aerius</name>
    <dbReference type="NCBI Taxonomy" id="1915382"/>
    <lineage>
        <taxon>Bacteria</taxon>
        <taxon>Pseudomonadati</taxon>
        <taxon>Pseudomonadota</taxon>
        <taxon>Alphaproteobacteria</taxon>
        <taxon>Rhodobacterales</taxon>
        <taxon>Paracoccaceae</taxon>
        <taxon>Paracoccus</taxon>
    </lineage>
</organism>
<protein>
    <submittedName>
        <fullName evidence="6">Sugar transferase</fullName>
    </submittedName>
</protein>
<dbReference type="PANTHER" id="PTHR30576:SF0">
    <property type="entry name" value="UNDECAPRENYL-PHOSPHATE N-ACETYLGALACTOSAMINYL 1-PHOSPHATE TRANSFERASE-RELATED"/>
    <property type="match status" value="1"/>
</dbReference>
<dbReference type="GO" id="GO:0016740">
    <property type="term" value="F:transferase activity"/>
    <property type="evidence" value="ECO:0007669"/>
    <property type="project" value="UniProtKB-KW"/>
</dbReference>
<evidence type="ECO:0000256" key="3">
    <source>
        <dbReference type="SAM" id="Phobius"/>
    </source>
</evidence>
<dbReference type="PANTHER" id="PTHR30576">
    <property type="entry name" value="COLANIC BIOSYNTHESIS UDP-GLUCOSE LIPID CARRIER TRANSFERASE"/>
    <property type="match status" value="1"/>
</dbReference>
<dbReference type="RefSeq" id="WP_235986188.1">
    <property type="nucleotide sequence ID" value="NZ_JAESHT010000004.1"/>
</dbReference>
<evidence type="ECO:0000256" key="2">
    <source>
        <dbReference type="ARBA" id="ARBA00023169"/>
    </source>
</evidence>
<keyword evidence="3" id="KW-0472">Membrane</keyword>
<keyword evidence="3" id="KW-1133">Transmembrane helix</keyword>
<keyword evidence="3" id="KW-0812">Transmembrane</keyword>
<evidence type="ECO:0000313" key="6">
    <source>
        <dbReference type="EMBL" id="MBL3673220.1"/>
    </source>
</evidence>
<sequence>MSNAVFHDMRVHRTRRDRSAVARSLCIVALTSGAAASAFAAGAGTEGRMILLAGGAFLACLWAFGSLPGFGLHPEARLRKAVQAWFASLCIALISALVLADPHTDEITRFVLAFLALAIAQAVCGRILRTILRRSGHWGEAVHLAGDPARVAGLRSWLHANPDTGLDPDPDSRAVKVLWADAAAPSPEQLERLARTYSQVVLVHDLPRTTMTGIHPAWQDGAIGTQITLARRDGISRWIKRGIDLAVVIPVGIVALPIVALAALAVRMVDPGPAFHVQHRDGRDGRPFAMLKLRTMYLDADRMLARLIETDPAIREEWETHFKLRHDPRVLPVIGPFLRTSSLDELPQLLNILRGEMSLVGPRPFPDYHLSAMPADFRARRATVTPGLTGLWQISERGDADLGVQQQLDDFYISGRSLWGDLSIFLRTFSAVLGRGGAF</sequence>
<reference evidence="6 7" key="1">
    <citation type="submission" date="2021-01" db="EMBL/GenBank/DDBJ databases">
        <title>011410 draft genome.</title>
        <authorList>
            <person name="Lang L."/>
        </authorList>
    </citation>
    <scope>NUCLEOTIDE SEQUENCE [LARGE SCALE GENOMIC DNA]</scope>
    <source>
        <strain evidence="6 7">KCTC 42845</strain>
    </source>
</reference>
<dbReference type="Proteomes" id="UP000644749">
    <property type="component" value="Unassembled WGS sequence"/>
</dbReference>